<proteinExistence type="predicted"/>
<dbReference type="RefSeq" id="WP_141369751.1">
    <property type="nucleotide sequence ID" value="NZ_BJLQ01000010.1"/>
</dbReference>
<evidence type="ECO:0000313" key="2">
    <source>
        <dbReference type="Proteomes" id="UP000320461"/>
    </source>
</evidence>
<gene>
    <name evidence="1" type="ORF">CGE01nite_13020</name>
</gene>
<reference evidence="1 2" key="1">
    <citation type="submission" date="2019-06" db="EMBL/GenBank/DDBJ databases">
        <title>Whole genome shotgun sequence of Cellulomonas gelida NBRC 3748.</title>
        <authorList>
            <person name="Hosoyama A."/>
            <person name="Uohara A."/>
            <person name="Ohji S."/>
            <person name="Ichikawa N."/>
        </authorList>
    </citation>
    <scope>NUCLEOTIDE SEQUENCE [LARGE SCALE GENOMIC DNA]</scope>
    <source>
        <strain evidence="1 2">NBRC 3748</strain>
    </source>
</reference>
<dbReference type="Proteomes" id="UP000320461">
    <property type="component" value="Unassembled WGS sequence"/>
</dbReference>
<evidence type="ECO:0000313" key="1">
    <source>
        <dbReference type="EMBL" id="GEA84051.1"/>
    </source>
</evidence>
<dbReference type="OrthoDB" id="9997185at2"/>
<name>A0A4Y3KI17_9CELL</name>
<accession>A0A4Y3KI17</accession>
<dbReference type="PROSITE" id="PS51257">
    <property type="entry name" value="PROKAR_LIPOPROTEIN"/>
    <property type="match status" value="1"/>
</dbReference>
<evidence type="ECO:0008006" key="3">
    <source>
        <dbReference type="Google" id="ProtNLM"/>
    </source>
</evidence>
<dbReference type="AlphaFoldDB" id="A0A4Y3KI17"/>
<sequence length="153" mass="15156">MPSHRPRARRVVGVASCVVVLGGCAYGPSSADHRAAENLAAALDEAASGVEVASLVVGLVEDDRTVTPVADVTLRDALADVGGAQDALARDVPELAQHAAREQALAAVADAVSAVADARSWVNGVSPSTGPQVAAALDAAGEAIDAATQELGG</sequence>
<organism evidence="1 2">
    <name type="scientific">Cellulomonas gelida</name>
    <dbReference type="NCBI Taxonomy" id="1712"/>
    <lineage>
        <taxon>Bacteria</taxon>
        <taxon>Bacillati</taxon>
        <taxon>Actinomycetota</taxon>
        <taxon>Actinomycetes</taxon>
        <taxon>Micrococcales</taxon>
        <taxon>Cellulomonadaceae</taxon>
        <taxon>Cellulomonas</taxon>
    </lineage>
</organism>
<protein>
    <recommendedName>
        <fullName evidence="3">Lipoprotein</fullName>
    </recommendedName>
</protein>
<keyword evidence="2" id="KW-1185">Reference proteome</keyword>
<comment type="caution">
    <text evidence="1">The sequence shown here is derived from an EMBL/GenBank/DDBJ whole genome shotgun (WGS) entry which is preliminary data.</text>
</comment>
<dbReference type="EMBL" id="BJLQ01000010">
    <property type="protein sequence ID" value="GEA84051.1"/>
    <property type="molecule type" value="Genomic_DNA"/>
</dbReference>